<dbReference type="PROSITE" id="PS50191">
    <property type="entry name" value="CRAL_TRIO"/>
    <property type="match status" value="1"/>
</dbReference>
<dbReference type="EMBL" id="JAGGNH010000009">
    <property type="protein sequence ID" value="KAJ0963575.1"/>
    <property type="molecule type" value="Genomic_DNA"/>
</dbReference>
<dbReference type="Gene3D" id="3.40.525.10">
    <property type="entry name" value="CRAL-TRIO lipid binding domain"/>
    <property type="match status" value="1"/>
</dbReference>
<dbReference type="Pfam" id="PF00650">
    <property type="entry name" value="CRAL_TRIO"/>
    <property type="match status" value="1"/>
</dbReference>
<dbReference type="GO" id="GO:0005886">
    <property type="term" value="C:plasma membrane"/>
    <property type="evidence" value="ECO:0007669"/>
    <property type="project" value="UniProtKB-SubCell"/>
</dbReference>
<evidence type="ECO:0000256" key="1">
    <source>
        <dbReference type="ARBA" id="ARBA00004202"/>
    </source>
</evidence>
<dbReference type="OrthoDB" id="1434354at2759"/>
<dbReference type="Proteomes" id="UP001085076">
    <property type="component" value="Miscellaneous, Linkage group lg09"/>
</dbReference>
<feature type="compositionally biased region" description="Low complexity" evidence="5">
    <location>
        <begin position="91"/>
        <end position="106"/>
    </location>
</feature>
<name>A0A9D5BZC9_9LILI</name>
<accession>A0A9D5BZC9</accession>
<evidence type="ECO:0000256" key="4">
    <source>
        <dbReference type="ARBA" id="ARBA00038020"/>
    </source>
</evidence>
<feature type="domain" description="CRAL-TRIO" evidence="6">
    <location>
        <begin position="117"/>
        <end position="172"/>
    </location>
</feature>
<dbReference type="CDD" id="cd00170">
    <property type="entry name" value="SEC14"/>
    <property type="match status" value="1"/>
</dbReference>
<proteinExistence type="inferred from homology"/>
<comment type="caution">
    <text evidence="7">The sequence shown here is derived from an EMBL/GenBank/DDBJ whole genome shotgun (WGS) entry which is preliminary data.</text>
</comment>
<comment type="subcellular location">
    <subcellularLocation>
        <location evidence="1">Cell membrane</location>
        <topology evidence="1">Peripheral membrane protein</topology>
    </subcellularLocation>
    <subcellularLocation>
        <location evidence="2">Golgi apparatus membrane</location>
        <topology evidence="2">Peripheral membrane protein</topology>
    </subcellularLocation>
</comment>
<dbReference type="GO" id="GO:0000139">
    <property type="term" value="C:Golgi membrane"/>
    <property type="evidence" value="ECO:0007669"/>
    <property type="project" value="UniProtKB-SubCell"/>
</dbReference>
<evidence type="ECO:0000313" key="8">
    <source>
        <dbReference type="Proteomes" id="UP001085076"/>
    </source>
</evidence>
<protein>
    <recommendedName>
        <fullName evidence="6">CRAL-TRIO domain-containing protein</fullName>
    </recommendedName>
</protein>
<feature type="region of interest" description="Disordered" evidence="5">
    <location>
        <begin position="91"/>
        <end position="111"/>
    </location>
</feature>
<evidence type="ECO:0000313" key="7">
    <source>
        <dbReference type="EMBL" id="KAJ0963575.1"/>
    </source>
</evidence>
<dbReference type="InterPro" id="IPR036865">
    <property type="entry name" value="CRAL-TRIO_dom_sf"/>
</dbReference>
<dbReference type="InterPro" id="IPR051026">
    <property type="entry name" value="PI/PC_transfer"/>
</dbReference>
<evidence type="ECO:0000259" key="6">
    <source>
        <dbReference type="PROSITE" id="PS50191"/>
    </source>
</evidence>
<evidence type="ECO:0000256" key="5">
    <source>
        <dbReference type="SAM" id="MobiDB-lite"/>
    </source>
</evidence>
<dbReference type="AlphaFoldDB" id="A0A9D5BZC9"/>
<keyword evidence="8" id="KW-1185">Reference proteome</keyword>
<sequence length="184" mass="20277">MIVPAGLHKVGGDRCRGVGLSSFLPLRGLSLGGCWRLRLTFFQPSFSVFPPYGGVEPPFHRLPSSPPPFLPLSPNPNPKTLRRRSLLLLSSSAADSPSPRSSKTHCPPLPKTHCPPPSPLRMLLWSTIKSFLDPKTASKIHVIGSKYQSKLFEIIDPIELPEFFRGTCTVLMSRDALILRSLVD</sequence>
<dbReference type="SUPFAM" id="SSF52087">
    <property type="entry name" value="CRAL/TRIO domain"/>
    <property type="match status" value="1"/>
</dbReference>
<reference evidence="7" key="2">
    <citation type="journal article" date="2022" name="Hortic Res">
        <title>The genome of Dioscorea zingiberensis sheds light on the biosynthesis, origin and evolution of the medicinally important diosgenin saponins.</title>
        <authorList>
            <person name="Li Y."/>
            <person name="Tan C."/>
            <person name="Li Z."/>
            <person name="Guo J."/>
            <person name="Li S."/>
            <person name="Chen X."/>
            <person name="Wang C."/>
            <person name="Dai X."/>
            <person name="Yang H."/>
            <person name="Song W."/>
            <person name="Hou L."/>
            <person name="Xu J."/>
            <person name="Tong Z."/>
            <person name="Xu A."/>
            <person name="Yuan X."/>
            <person name="Wang W."/>
            <person name="Yang Q."/>
            <person name="Chen L."/>
            <person name="Sun Z."/>
            <person name="Wang K."/>
            <person name="Pan B."/>
            <person name="Chen J."/>
            <person name="Bao Y."/>
            <person name="Liu F."/>
            <person name="Qi X."/>
            <person name="Gang D.R."/>
            <person name="Wen J."/>
            <person name="Li J."/>
        </authorList>
    </citation>
    <scope>NUCLEOTIDE SEQUENCE</scope>
    <source>
        <strain evidence="7">Dzin_1.0</strain>
    </source>
</reference>
<comment type="similarity">
    <text evidence="4">Belongs to the SFH family.</text>
</comment>
<organism evidence="7 8">
    <name type="scientific">Dioscorea zingiberensis</name>
    <dbReference type="NCBI Taxonomy" id="325984"/>
    <lineage>
        <taxon>Eukaryota</taxon>
        <taxon>Viridiplantae</taxon>
        <taxon>Streptophyta</taxon>
        <taxon>Embryophyta</taxon>
        <taxon>Tracheophyta</taxon>
        <taxon>Spermatophyta</taxon>
        <taxon>Magnoliopsida</taxon>
        <taxon>Liliopsida</taxon>
        <taxon>Dioscoreales</taxon>
        <taxon>Dioscoreaceae</taxon>
        <taxon>Dioscorea</taxon>
    </lineage>
</organism>
<keyword evidence="3" id="KW-0333">Golgi apparatus</keyword>
<dbReference type="PANTHER" id="PTHR45657">
    <property type="entry name" value="CRAL-TRIO DOMAIN-CONTAINING PROTEIN YKL091C-RELATED"/>
    <property type="match status" value="1"/>
</dbReference>
<dbReference type="PANTHER" id="PTHR45657:SF1">
    <property type="entry name" value="CRAL-TRIO DOMAIN-CONTAINING PROTEIN YKL091C-RELATED"/>
    <property type="match status" value="1"/>
</dbReference>
<gene>
    <name evidence="7" type="ORF">J5N97_028697</name>
</gene>
<dbReference type="InterPro" id="IPR001251">
    <property type="entry name" value="CRAL-TRIO_dom"/>
</dbReference>
<evidence type="ECO:0000256" key="3">
    <source>
        <dbReference type="ARBA" id="ARBA00023034"/>
    </source>
</evidence>
<evidence type="ECO:0000256" key="2">
    <source>
        <dbReference type="ARBA" id="ARBA00004395"/>
    </source>
</evidence>
<reference evidence="7" key="1">
    <citation type="submission" date="2021-03" db="EMBL/GenBank/DDBJ databases">
        <authorList>
            <person name="Li Z."/>
            <person name="Yang C."/>
        </authorList>
    </citation>
    <scope>NUCLEOTIDE SEQUENCE</scope>
    <source>
        <strain evidence="7">Dzin_1.0</strain>
        <tissue evidence="7">Leaf</tissue>
    </source>
</reference>